<accession>A0AAV7LDR7</accession>
<name>A0AAV7LDR7_PLEWA</name>
<sequence>MPPARCRVTRNPRSKKTQPISRRALLGCQAHLPPAIKLLTRKGGEDGECSWQRNQQRTLPAILSIHQALSHGA</sequence>
<evidence type="ECO:0000313" key="1">
    <source>
        <dbReference type="EMBL" id="KAJ1088489.1"/>
    </source>
</evidence>
<comment type="caution">
    <text evidence="1">The sequence shown here is derived from an EMBL/GenBank/DDBJ whole genome shotgun (WGS) entry which is preliminary data.</text>
</comment>
<protein>
    <submittedName>
        <fullName evidence="1">Uncharacterized protein</fullName>
    </submittedName>
</protein>
<organism evidence="1 2">
    <name type="scientific">Pleurodeles waltl</name>
    <name type="common">Iberian ribbed newt</name>
    <dbReference type="NCBI Taxonomy" id="8319"/>
    <lineage>
        <taxon>Eukaryota</taxon>
        <taxon>Metazoa</taxon>
        <taxon>Chordata</taxon>
        <taxon>Craniata</taxon>
        <taxon>Vertebrata</taxon>
        <taxon>Euteleostomi</taxon>
        <taxon>Amphibia</taxon>
        <taxon>Batrachia</taxon>
        <taxon>Caudata</taxon>
        <taxon>Salamandroidea</taxon>
        <taxon>Salamandridae</taxon>
        <taxon>Pleurodelinae</taxon>
        <taxon>Pleurodeles</taxon>
    </lineage>
</organism>
<dbReference type="AlphaFoldDB" id="A0AAV7LDR7"/>
<dbReference type="EMBL" id="JANPWB010000015">
    <property type="protein sequence ID" value="KAJ1088489.1"/>
    <property type="molecule type" value="Genomic_DNA"/>
</dbReference>
<reference evidence="1" key="1">
    <citation type="journal article" date="2022" name="bioRxiv">
        <title>Sequencing and chromosome-scale assembly of the giantPleurodeles waltlgenome.</title>
        <authorList>
            <person name="Brown T."/>
            <person name="Elewa A."/>
            <person name="Iarovenko S."/>
            <person name="Subramanian E."/>
            <person name="Araus A.J."/>
            <person name="Petzold A."/>
            <person name="Susuki M."/>
            <person name="Suzuki K.-i.T."/>
            <person name="Hayashi T."/>
            <person name="Toyoda A."/>
            <person name="Oliveira C."/>
            <person name="Osipova E."/>
            <person name="Leigh N.D."/>
            <person name="Simon A."/>
            <person name="Yun M.H."/>
        </authorList>
    </citation>
    <scope>NUCLEOTIDE SEQUENCE</scope>
    <source>
        <strain evidence="1">20211129_DDA</strain>
        <tissue evidence="1">Liver</tissue>
    </source>
</reference>
<keyword evidence="2" id="KW-1185">Reference proteome</keyword>
<dbReference type="Proteomes" id="UP001066276">
    <property type="component" value="Chromosome 11"/>
</dbReference>
<evidence type="ECO:0000313" key="2">
    <source>
        <dbReference type="Proteomes" id="UP001066276"/>
    </source>
</evidence>
<proteinExistence type="predicted"/>
<gene>
    <name evidence="1" type="ORF">NDU88_001646</name>
</gene>